<dbReference type="GO" id="GO:0017017">
    <property type="term" value="F:MAP kinase tyrosine/serine/threonine phosphatase activity"/>
    <property type="evidence" value="ECO:0007669"/>
    <property type="project" value="TreeGrafter"/>
</dbReference>
<evidence type="ECO:0000259" key="6">
    <source>
        <dbReference type="PROSITE" id="PS50056"/>
    </source>
</evidence>
<dbReference type="GO" id="GO:0043409">
    <property type="term" value="P:negative regulation of MAPK cascade"/>
    <property type="evidence" value="ECO:0007669"/>
    <property type="project" value="TreeGrafter"/>
</dbReference>
<dbReference type="InterPro" id="IPR016130">
    <property type="entry name" value="Tyr_Pase_AS"/>
</dbReference>
<dbReference type="InterPro" id="IPR000340">
    <property type="entry name" value="Dual-sp_phosphatase_cat-dom"/>
</dbReference>
<dbReference type="PROSITE" id="PS50056">
    <property type="entry name" value="TYR_PHOSPHATASE_2"/>
    <property type="match status" value="1"/>
</dbReference>
<dbReference type="SUPFAM" id="SSF52799">
    <property type="entry name" value="(Phosphotyrosine protein) phosphatases II"/>
    <property type="match status" value="1"/>
</dbReference>
<accession>A0A0W0D704</accession>
<dbReference type="InterPro" id="IPR000387">
    <property type="entry name" value="Tyr_Pase_dom"/>
</dbReference>
<evidence type="ECO:0000313" key="8">
    <source>
        <dbReference type="Proteomes" id="UP000054886"/>
    </source>
</evidence>
<keyword evidence="4" id="KW-0904">Protein phosphatase</keyword>
<dbReference type="VEuPathDB" id="FungiDB:CAGL0G01320g"/>
<dbReference type="GO" id="GO:0008330">
    <property type="term" value="F:protein tyrosine/threonine phosphatase activity"/>
    <property type="evidence" value="ECO:0007669"/>
    <property type="project" value="TreeGrafter"/>
</dbReference>
<dbReference type="PROSITE" id="PS00383">
    <property type="entry name" value="TYR_PHOSPHATASE_1"/>
    <property type="match status" value="1"/>
</dbReference>
<dbReference type="Proteomes" id="UP000054886">
    <property type="component" value="Unassembled WGS sequence"/>
</dbReference>
<dbReference type="EC" id="3.1.3.48" evidence="2"/>
<keyword evidence="3" id="KW-0378">Hydrolase</keyword>
<evidence type="ECO:0000256" key="4">
    <source>
        <dbReference type="ARBA" id="ARBA00022912"/>
    </source>
</evidence>
<name>A0A0W0D704_CANGB</name>
<evidence type="ECO:0000313" key="7">
    <source>
        <dbReference type="EMBL" id="KTB07621.1"/>
    </source>
</evidence>
<evidence type="ECO:0000256" key="2">
    <source>
        <dbReference type="ARBA" id="ARBA00013064"/>
    </source>
</evidence>
<organism evidence="7 8">
    <name type="scientific">Candida glabrata</name>
    <name type="common">Yeast</name>
    <name type="synonym">Torulopsis glabrata</name>
    <dbReference type="NCBI Taxonomy" id="5478"/>
    <lineage>
        <taxon>Eukaryota</taxon>
        <taxon>Fungi</taxon>
        <taxon>Dikarya</taxon>
        <taxon>Ascomycota</taxon>
        <taxon>Saccharomycotina</taxon>
        <taxon>Saccharomycetes</taxon>
        <taxon>Saccharomycetales</taxon>
        <taxon>Saccharomycetaceae</taxon>
        <taxon>Nakaseomyces</taxon>
    </lineage>
</organism>
<sequence length="438" mass="48667">MSELTSSGGPRSLQNRNTKNLSIAIEHQKPELTSLKEIPEVRPQMQSNFSSGTIYRRSTLDSDKSVRKPGNTIYSVTPKLDRVQSASPIYASSMEIDSKKKLGRVHSLSLSIKTKNLPTRNSNSLKSGHIRNRSFTMSGAETSTPLITDESESRNLKKEFMNKVGSRVQQQDFDMDAMYSEIYQNTAYTEGPLLVVEPSIYLYSEPNLSVILNYDVVINVAKEIDNLKQHIPAGMAIDYYHVPWTHASQISKDLAWLTEVMHTAVTKGKKILVHCQCGVSRSASLIVGYMMRYENLALNDAYAKLKEIAKDISPNMGLIFQLMEWNDMLPSLRNNEASSKTTVQSMDMSQNIPLETTKNVSTSKFDNSSYGMSSSITISDTTSGNSPSSANSISLQNESFPVLNSKELTLTDLSNNNILNGSYKNAADVVADSSQLWH</sequence>
<gene>
    <name evidence="7" type="ORF">AO440_001538</name>
</gene>
<feature type="domain" description="Tyrosine specific protein phosphatases" evidence="6">
    <location>
        <begin position="252"/>
        <end position="307"/>
    </location>
</feature>
<evidence type="ECO:0000256" key="3">
    <source>
        <dbReference type="ARBA" id="ARBA00022801"/>
    </source>
</evidence>
<evidence type="ECO:0000256" key="1">
    <source>
        <dbReference type="ARBA" id="ARBA00008601"/>
    </source>
</evidence>
<comment type="similarity">
    <text evidence="1">Belongs to the protein-tyrosine phosphatase family. Non-receptor class dual specificity subfamily.</text>
</comment>
<dbReference type="VEuPathDB" id="FungiDB:GVI51_G01177"/>
<dbReference type="PANTHER" id="PTHR10159:SF519">
    <property type="entry name" value="DUAL SPECIFICITY PROTEIN PHOSPHATASE MPK3"/>
    <property type="match status" value="1"/>
</dbReference>
<reference evidence="7 8" key="1">
    <citation type="submission" date="2015-10" db="EMBL/GenBank/DDBJ databases">
        <title>Draft genomes sequences of Candida glabrata isolates 1A, 1B, 2A, 2B, 3A and 3B.</title>
        <authorList>
            <person name="Haavelsrud O.E."/>
            <person name="Gaustad P."/>
        </authorList>
    </citation>
    <scope>NUCLEOTIDE SEQUENCE [LARGE SCALE GENOMIC DNA]</scope>
    <source>
        <strain evidence="7">910700640</strain>
    </source>
</reference>
<dbReference type="InterPro" id="IPR020422">
    <property type="entry name" value="TYR_PHOSPHATASE_DUAL_dom"/>
</dbReference>
<comment type="caution">
    <text evidence="7">The sequence shown here is derived from an EMBL/GenBank/DDBJ whole genome shotgun (WGS) entry which is preliminary data.</text>
</comment>
<dbReference type="EMBL" id="LLZZ01000107">
    <property type="protein sequence ID" value="KTB07621.1"/>
    <property type="molecule type" value="Genomic_DNA"/>
</dbReference>
<dbReference type="Pfam" id="PF00782">
    <property type="entry name" value="DSPc"/>
    <property type="match status" value="1"/>
</dbReference>
<dbReference type="PANTHER" id="PTHR10159">
    <property type="entry name" value="DUAL SPECIFICITY PROTEIN PHOSPHATASE"/>
    <property type="match status" value="1"/>
</dbReference>
<dbReference type="PROSITE" id="PS50054">
    <property type="entry name" value="TYR_PHOSPHATASE_DUAL"/>
    <property type="match status" value="1"/>
</dbReference>
<protein>
    <recommendedName>
        <fullName evidence="2">protein-tyrosine-phosphatase</fullName>
        <ecNumber evidence="2">3.1.3.48</ecNumber>
    </recommendedName>
</protein>
<dbReference type="VEuPathDB" id="FungiDB:B1J91_G01320g"/>
<dbReference type="GO" id="GO:0005829">
    <property type="term" value="C:cytosol"/>
    <property type="evidence" value="ECO:0007669"/>
    <property type="project" value="TreeGrafter"/>
</dbReference>
<dbReference type="CDD" id="cd14521">
    <property type="entry name" value="DSP_fungal_SDP1-like"/>
    <property type="match status" value="1"/>
</dbReference>
<dbReference type="GO" id="GO:0033550">
    <property type="term" value="F:MAP kinase tyrosine phosphatase activity"/>
    <property type="evidence" value="ECO:0007669"/>
    <property type="project" value="TreeGrafter"/>
</dbReference>
<proteinExistence type="inferred from homology"/>
<dbReference type="GO" id="GO:0005634">
    <property type="term" value="C:nucleus"/>
    <property type="evidence" value="ECO:0007669"/>
    <property type="project" value="TreeGrafter"/>
</dbReference>
<dbReference type="SMART" id="SM00195">
    <property type="entry name" value="DSPc"/>
    <property type="match status" value="1"/>
</dbReference>
<feature type="domain" description="Tyrosine-protein phosphatase" evidence="5">
    <location>
        <begin position="191"/>
        <end position="331"/>
    </location>
</feature>
<dbReference type="Gene3D" id="3.90.190.10">
    <property type="entry name" value="Protein tyrosine phosphatase superfamily"/>
    <property type="match status" value="1"/>
</dbReference>
<evidence type="ECO:0000259" key="5">
    <source>
        <dbReference type="PROSITE" id="PS50054"/>
    </source>
</evidence>
<dbReference type="InterPro" id="IPR029021">
    <property type="entry name" value="Prot-tyrosine_phosphatase-like"/>
</dbReference>
<dbReference type="VEuPathDB" id="FungiDB:GWK60_G01177"/>
<dbReference type="AlphaFoldDB" id="A0A0W0D704"/>